<evidence type="ECO:0000256" key="1">
    <source>
        <dbReference type="SAM" id="MobiDB-lite"/>
    </source>
</evidence>
<evidence type="ECO:0000313" key="2">
    <source>
        <dbReference type="EMBL" id="KIK05279.1"/>
    </source>
</evidence>
<protein>
    <submittedName>
        <fullName evidence="2">Uncharacterized protein</fullName>
    </submittedName>
</protein>
<name>A0A0C9XUB5_9AGAR</name>
<sequence length="175" mass="20099">MVCYGPFSTAGGGRLRFHSSQPTSWWVKSFRLFRCKWILHFRIWCVLFPSPPFYPFRSTAYELFRPHFAFHSPMDSLSYRRGFFFTSIVPPLSRVGLCSARPSPSPFCSGPSYSHGLMPVSFRSQHLDQWIGPHLSIPFPHFPLFVDQPLSQQPCSDARADTSTISEHHPHSQAH</sequence>
<dbReference type="AlphaFoldDB" id="A0A0C9XUB5"/>
<reference evidence="3" key="2">
    <citation type="submission" date="2015-01" db="EMBL/GenBank/DDBJ databases">
        <title>Evolutionary Origins and Diversification of the Mycorrhizal Mutualists.</title>
        <authorList>
            <consortium name="DOE Joint Genome Institute"/>
            <consortium name="Mycorrhizal Genomics Consortium"/>
            <person name="Kohler A."/>
            <person name="Kuo A."/>
            <person name="Nagy L.G."/>
            <person name="Floudas D."/>
            <person name="Copeland A."/>
            <person name="Barry K.W."/>
            <person name="Cichocki N."/>
            <person name="Veneault-Fourrey C."/>
            <person name="LaButti K."/>
            <person name="Lindquist E.A."/>
            <person name="Lipzen A."/>
            <person name="Lundell T."/>
            <person name="Morin E."/>
            <person name="Murat C."/>
            <person name="Riley R."/>
            <person name="Ohm R."/>
            <person name="Sun H."/>
            <person name="Tunlid A."/>
            <person name="Henrissat B."/>
            <person name="Grigoriev I.V."/>
            <person name="Hibbett D.S."/>
            <person name="Martin F."/>
        </authorList>
    </citation>
    <scope>NUCLEOTIDE SEQUENCE [LARGE SCALE GENOMIC DNA]</scope>
    <source>
        <strain evidence="3">LaAM-08-1</strain>
    </source>
</reference>
<dbReference type="HOGENOM" id="CLU_1532812_0_0_1"/>
<feature type="compositionally biased region" description="Polar residues" evidence="1">
    <location>
        <begin position="153"/>
        <end position="165"/>
    </location>
</feature>
<gene>
    <name evidence="2" type="ORF">K443DRAFT_359567</name>
</gene>
<proteinExistence type="predicted"/>
<feature type="region of interest" description="Disordered" evidence="1">
    <location>
        <begin position="153"/>
        <end position="175"/>
    </location>
</feature>
<dbReference type="Proteomes" id="UP000054477">
    <property type="component" value="Unassembled WGS sequence"/>
</dbReference>
<feature type="compositionally biased region" description="Basic and acidic residues" evidence="1">
    <location>
        <begin position="166"/>
        <end position="175"/>
    </location>
</feature>
<organism evidence="2 3">
    <name type="scientific">Laccaria amethystina LaAM-08-1</name>
    <dbReference type="NCBI Taxonomy" id="1095629"/>
    <lineage>
        <taxon>Eukaryota</taxon>
        <taxon>Fungi</taxon>
        <taxon>Dikarya</taxon>
        <taxon>Basidiomycota</taxon>
        <taxon>Agaricomycotina</taxon>
        <taxon>Agaricomycetes</taxon>
        <taxon>Agaricomycetidae</taxon>
        <taxon>Agaricales</taxon>
        <taxon>Agaricineae</taxon>
        <taxon>Hydnangiaceae</taxon>
        <taxon>Laccaria</taxon>
    </lineage>
</organism>
<keyword evidence="3" id="KW-1185">Reference proteome</keyword>
<evidence type="ECO:0000313" key="3">
    <source>
        <dbReference type="Proteomes" id="UP000054477"/>
    </source>
</evidence>
<reference evidence="2 3" key="1">
    <citation type="submission" date="2014-04" db="EMBL/GenBank/DDBJ databases">
        <authorList>
            <consortium name="DOE Joint Genome Institute"/>
            <person name="Kuo A."/>
            <person name="Kohler A."/>
            <person name="Nagy L.G."/>
            <person name="Floudas D."/>
            <person name="Copeland A."/>
            <person name="Barry K.W."/>
            <person name="Cichocki N."/>
            <person name="Veneault-Fourrey C."/>
            <person name="LaButti K."/>
            <person name="Lindquist E.A."/>
            <person name="Lipzen A."/>
            <person name="Lundell T."/>
            <person name="Morin E."/>
            <person name="Murat C."/>
            <person name="Sun H."/>
            <person name="Tunlid A."/>
            <person name="Henrissat B."/>
            <person name="Grigoriev I.V."/>
            <person name="Hibbett D.S."/>
            <person name="Martin F."/>
            <person name="Nordberg H.P."/>
            <person name="Cantor M.N."/>
            <person name="Hua S.X."/>
        </authorList>
    </citation>
    <scope>NUCLEOTIDE SEQUENCE [LARGE SCALE GENOMIC DNA]</scope>
    <source>
        <strain evidence="2 3">LaAM-08-1</strain>
    </source>
</reference>
<dbReference type="EMBL" id="KN838561">
    <property type="protein sequence ID" value="KIK05279.1"/>
    <property type="molecule type" value="Genomic_DNA"/>
</dbReference>
<accession>A0A0C9XUB5</accession>